<feature type="signal peptide" evidence="3">
    <location>
        <begin position="1"/>
        <end position="27"/>
    </location>
</feature>
<organism evidence="4 5">
    <name type="scientific">Ureaplasma urealyticum</name>
    <name type="common">Ureaplasma urealyticum biotype 2</name>
    <dbReference type="NCBI Taxonomy" id="2130"/>
    <lineage>
        <taxon>Bacteria</taxon>
        <taxon>Bacillati</taxon>
        <taxon>Mycoplasmatota</taxon>
        <taxon>Mycoplasmoidales</taxon>
        <taxon>Mycoplasmoidaceae</taxon>
        <taxon>Ureaplasma</taxon>
    </lineage>
</organism>
<proteinExistence type="predicted"/>
<evidence type="ECO:0000256" key="2">
    <source>
        <dbReference type="SAM" id="MobiDB-lite"/>
    </source>
</evidence>
<feature type="chain" id="PRO_5042915927" description="Lipoprotein" evidence="3">
    <location>
        <begin position="28"/>
        <end position="406"/>
    </location>
</feature>
<dbReference type="EMBL" id="CP041200">
    <property type="protein sequence ID" value="QDI65165.1"/>
    <property type="molecule type" value="Genomic_DNA"/>
</dbReference>
<dbReference type="AlphaFoldDB" id="A0AAP9AAK7"/>
<evidence type="ECO:0000256" key="3">
    <source>
        <dbReference type="SAM" id="SignalP"/>
    </source>
</evidence>
<evidence type="ECO:0000256" key="1">
    <source>
        <dbReference type="SAM" id="Coils"/>
    </source>
</evidence>
<gene>
    <name evidence="4" type="ORF">FJM05_03230</name>
</gene>
<dbReference type="RefSeq" id="WP_004026327.1">
    <property type="nucleotide sequence ID" value="NZ_CP039963.1"/>
</dbReference>
<evidence type="ECO:0000313" key="4">
    <source>
        <dbReference type="EMBL" id="QDI65165.1"/>
    </source>
</evidence>
<evidence type="ECO:0008006" key="6">
    <source>
        <dbReference type="Google" id="ProtNLM"/>
    </source>
</evidence>
<keyword evidence="3" id="KW-0732">Signal</keyword>
<reference evidence="4 5" key="1">
    <citation type="submission" date="2019-07" db="EMBL/GenBank/DDBJ databases">
        <title>Comparative genomics of three clinical Ureaplasma species: analysis of their core genomes and virulence factors.</title>
        <authorList>
            <person name="Yang T."/>
            <person name="Zhang Y."/>
            <person name="Li X."/>
            <person name="Kong Y."/>
            <person name="Yu H."/>
            <person name="Ruan Z."/>
            <person name="Xie X."/>
            <person name="Zhang J."/>
        </authorList>
    </citation>
    <scope>NUCLEOTIDE SEQUENCE [LARGE SCALE GENOMIC DNA]</scope>
    <source>
        <strain evidence="4 5">132</strain>
    </source>
</reference>
<feature type="region of interest" description="Disordered" evidence="2">
    <location>
        <begin position="34"/>
        <end position="68"/>
    </location>
</feature>
<keyword evidence="1" id="KW-0175">Coiled coil</keyword>
<feature type="compositionally biased region" description="Basic and acidic residues" evidence="2">
    <location>
        <begin position="59"/>
        <end position="68"/>
    </location>
</feature>
<sequence>MKLNNKKILLKLMFLPLTLVPIISIIASCNSNKTKKQTQQPIPKQPLEPSQPKLTPKPPKNEITKDDRSLKELQSTIEQSQKFLDEIKTNQDYEEIAKSLSQQINKAKLINEKTSKSIILETNQNLLKALNEAKTNILIFDQNKSFDQLQTNITLTSKLDFLNDSLHLIEFKKEITAYLDETKKVNKLSNVSQNDLEKNISKINELINKFTKIANKIALALNSIFDTKDQKSIIFKFKDSILKNNFINKAFEKFPDNKFSEFAKQFDEWTINFSKWSNWDKTKQSFAEYLDFLILKWKDLQTKTLTFINFFEDACLKYYKWKAIDPLVKTFKNLVSEKQREEFTLRSQQIIPYFPKEIKSAIFYDIVNFFDEQNKDPKSFKNMMNKIVSATHKLWYDVSIAFQQQP</sequence>
<evidence type="ECO:0000313" key="5">
    <source>
        <dbReference type="Proteomes" id="UP000318231"/>
    </source>
</evidence>
<feature type="coiled-coil region" evidence="1">
    <location>
        <begin position="70"/>
        <end position="110"/>
    </location>
</feature>
<dbReference type="Proteomes" id="UP000318231">
    <property type="component" value="Chromosome"/>
</dbReference>
<name>A0AAP9AAK7_UREUR</name>
<accession>A0AAP9AAK7</accession>
<dbReference type="PROSITE" id="PS51257">
    <property type="entry name" value="PROKAR_LIPOPROTEIN"/>
    <property type="match status" value="1"/>
</dbReference>
<protein>
    <recommendedName>
        <fullName evidence="6">Lipoprotein</fullName>
    </recommendedName>
</protein>